<accession>A0A3A1YQ35</accession>
<organism evidence="1 2">
    <name type="scientific">Capnocytophaga canis</name>
    <dbReference type="NCBI Taxonomy" id="1848903"/>
    <lineage>
        <taxon>Bacteria</taxon>
        <taxon>Pseudomonadati</taxon>
        <taxon>Bacteroidota</taxon>
        <taxon>Flavobacteriia</taxon>
        <taxon>Flavobacteriales</taxon>
        <taxon>Flavobacteriaceae</taxon>
        <taxon>Capnocytophaga</taxon>
    </lineage>
</organism>
<proteinExistence type="predicted"/>
<comment type="caution">
    <text evidence="1">The sequence shown here is derived from an EMBL/GenBank/DDBJ whole genome shotgun (WGS) entry which is preliminary data.</text>
</comment>
<sequence>MLWAQGNPPATLPTPSGDCDPYFDGLIKQTKASVFSPIESGSNAVIYLDNSRMATGVTYFAINKTTGMWFAGSYDTTLFMVTIPVGVLTQNTTFEVHAIAGGCSFKVVDDVTFEVKPTTEVHLQTRVRDEYCDNSGGIYYQMMGDSNDNYNFYHKLSTQTAFQTATADRNDLQTVQGGKTYVIRAELKTDSNTFYEKTITVKDAKVPNPPGIEYAITAQPILCAANTGRAIVNITKGVSYPFTFKITSGPETRPEQSSNVFENLPAGNYAMYVKDACGQGRTVSFRIDGQAFYIGPIGGYSWLKPTDECGRGLVKLQRGIKMSGEHWHTDAIPYPMTVSYTLTSPSGASYAMTRTFNNRTELVAYASYDNREASIYFYHNAGQWMIKDFFGDGVQIPFEKGNWTHNFQVTTACGTHNLAPLIEKAISSEDDFNHWARVDKAYDTCGKTYIYATVEWFFKPAYIVLDEAPAGFDPVAAGFTKNHRFGGRYYKYGQLDHRHFHLVNYPHLLLGNYKFTYVHAACGFEVQRQITVTDLQNPTGVSNRSYFYSTYYCENESFGIGFVQEGNSGAPKKIRITGFTPAPGTSGTFAVPQEYDYDQWTTIVSGRRVLHGLPFGTYTLSALDFDCQQDVVDKVVTVQPPMPDPKVRFSMATGCKVQVELYDAVGDSYQRGYYLQGYDEDQARWVNMVAPNDNPYGDAISDKKQNIIKVLNHKNYKLYTRYRVVELTGTVGLHSACPKVLGEYTPPSELPTLVDIVGATCGANQYEIMVVASGGTPPFTYKILSRSVGGSLDTSFVPITNTTGKFTITETNPSASYKFAVEDVCNQETKDVEIRNMTPFVITTDRTEYCQGTSATLSVPDLSLAYTYEWFREDDPSTILSHSPTLQVSNLQATDFAHKYKLRVAPKDASFTLCIPAEYEVQLTGSTASVPVLTGDATNVVLCASELDGKTSYDIRTNLFATVHNNATASGHTNAVIREISGMYPVSQDGLMALHKNMIPVLEGQTFTFTYTISNACGLEATKTATLTVKRNIKPQDLTYVNHNAFRVCDADLTNWVTFGATNFNDLAEFIKNHNAARTTDLIEFFSDPQGNTPVHQLDFTTESVKIIYYKINRADYCSSVARIRIDKLSTYKRPDGTDDPRLVDLTYETCANGVTVQDVRARLQQIFGHRSTPKVYLIRMVGGVETSSELPDTYALTTSEVYRYRMEDGGCPSSWRNITLNFNQTNIVTQPVSHTVCSGEQVVLTALGNSTSPPTAGKMIYKWYQNTYSGTIGATPVHTQTLDRGEVSTYTPSTASMGAKYYFVEVTVENVCNVPMYTNIVKVEVKGMTASVPTVTTLSSVQCGEDVKFTFVGVPNEEVHYTVNGVASTITLPTSGVYTHTVSAATTTQVLRVVSVSNASGCPTTPTTGNVYTVTVNDLPTPTINVVNATCGNSGSAIIANYDSTLTYTFSGSVVTYTGATITGFALGTTYTMTVSNGTCTKSTSFVVNTTCTIDAVEDDFGIVEANTTTTGSILDNDKLGTASATTADVDIKNVVSPHTGITINTTDGKVNVANNVPSGVYTLTYTICEKVNGTPCDTATVSITVKNINADNDDFEVSAGGNTGSVLNNDKYDGEFLSSTVSVTLTPIGTLPSGISLDPITGIVRVASGTPSGNYSFNYKICSKVVPSLCDDATVTIRVKNSIIADNDDLGTVVSGGTTTQTVISNDKLNGTSVVIGTEVGKVTLTPIITPTGITIDVTNGKVSVGNNVPSGVYTLTYKICENGATPDNCDDATVTVTVQNGIVADDDDLGPVVSGGTTTQTVISNDKLNGTPVVIGTEVGKVTLTPIITPTGITIDATNGKVSVGNNVPSGVYTLTYKICENGATPDNCDEATVTVTVQNGIVADDDDLGTVVSGGTTTQTVISNDKLNGTSVVIGTEVGKVTLTPLTTPTGITLNGDGKVTVGTNVSSGVYTLMYKICENGATPDNCDDATVTITVENSIVADNDDLGTVVSGGTTTQTVISNDKLNGTPVVIGTGVGQVTLTPIVTPTGITIDATNGKVTVGTNVSSGVYTLTYKICENGATPDNCDDATVTITIENSIVADNDDLEPVISGGTTTQTVISNDKLNGTPVVIGTGVGQVTLTPIITPTGITIDATNGKVTVGTNVSSGVYTLTYKICENGATPDNCDNATVTITVQNGIVAEDDNLGTVVSGGTTTQTVISNDKLNGTPVVIGTGVGQVTLTPLITPTGITLDGDGKVTVGTNVSSGVYTLTYKICENGATPDNCDDATVTITVENSIVADDDDLGPVVSGGTTTQTVISNDKLNGTPVVIGTGVGQVTLTPLITPRGITIDATNGKVTVGTNVSSGVYTLTYKICENGATPDNCDDATVTITVENGIVAEDDNLGPVVSGGTTTQTVISNDKLNGTPVVIGTGVGQVTLTPLTTPTGITLNGDGKVTVGTNVSSGVYTLTYKICENGSNPLNCDDATVTVTVIAPSVSTITANSDTFTSTTAGGETVGSVFTNDDLNGLTPNSGTVSVTLLTDGGLTGVVINTDGKLLIPSTTATETKIYTLIYSICEKDGVGNATSNCANSTIEIVIPVVPSVLNITANTDTFTVTTSTNTQTVGNVLDNDKIGTKTPTTSDVTITVTSTPTGAIVPNLDPVTGDVMVPSGTPTGTYTIGYSICTKSATITCDTATVVITVTAVTTPTVVTATDDVVTVTTTESGTVGNVLDNDKLGTKTPTTSDVTITVTSTPTGTIVPNLDAVTGNVTVPSGTPTGTYTIGYSVCTKSGTITCDTATVIVIVTAVTTPTVITATDDPVTVTTTQSGTVVNVLDNDKIGTNTPTTSDVTITVTSTPTGTIVPNLDPSTGNVMVLSGTPTGTYTIGYSICTKSGTITCDTATVVITVTAVTTPTVITATDDPVTVTTTQSGTVVNVLDNDKIGTNTPTTSDVTITVTSTPTGTIVPNLDPSTGNVMVLSGTPTGTYTIGYSICTKSGTITCDTATVVITVTAVTTPTVITATDDPVTVTTTQSGTVVNVLDNDKIGTNTPTTSDVTITVTSTPTGAIVPSLDPSTGNVTIPSGTPTGTYTIGYSICTKSGTITCDTATVTVVVTEVTTPTTPVVAKDDVEQTVVDTPVTVKVVSNDEHVPTQGTLTIVTQPKNGTVVINDNGTTNDPSDDEVVYTPNRGYAGVDSFEYELCDTMGNCSIAKVTITVLDEVIPYNAISVNGDGLNDYFHIQGIERYPNNTVRIYNRWGVKVFETKGYDNVNRVFRAISNGRVTIEAPEKLPQGTYYYIIEYTDNNNKKHTKGSWLYIKK</sequence>
<reference evidence="1 2" key="1">
    <citation type="submission" date="2017-08" db="EMBL/GenBank/DDBJ databases">
        <title>Capnocytophaga canis 17-158 assembly.</title>
        <authorList>
            <person name="Gulvik C.A."/>
        </authorList>
    </citation>
    <scope>NUCLEOTIDE SEQUENCE [LARGE SCALE GENOMIC DNA]</scope>
    <source>
        <strain evidence="1 2">17-158</strain>
    </source>
</reference>
<evidence type="ECO:0000313" key="2">
    <source>
        <dbReference type="Proteomes" id="UP000265497"/>
    </source>
</evidence>
<dbReference type="Pfam" id="PF13585">
    <property type="entry name" value="CHU_C"/>
    <property type="match status" value="1"/>
</dbReference>
<protein>
    <submittedName>
        <fullName evidence="1">Uncharacterized protein</fullName>
    </submittedName>
</protein>
<dbReference type="EMBL" id="NSDI01000001">
    <property type="protein sequence ID" value="RIY38127.1"/>
    <property type="molecule type" value="Genomic_DNA"/>
</dbReference>
<dbReference type="Pfam" id="PF17963">
    <property type="entry name" value="Big_9"/>
    <property type="match status" value="1"/>
</dbReference>
<dbReference type="Proteomes" id="UP000265497">
    <property type="component" value="Unassembled WGS sequence"/>
</dbReference>
<gene>
    <name evidence="1" type="ORF">CKY20_00850</name>
</gene>
<evidence type="ECO:0000313" key="1">
    <source>
        <dbReference type="EMBL" id="RIY38127.1"/>
    </source>
</evidence>
<name>A0A3A1YQ35_9FLAO</name>